<feature type="region of interest" description="Disordered" evidence="3">
    <location>
        <begin position="1"/>
        <end position="25"/>
    </location>
</feature>
<evidence type="ECO:0000256" key="3">
    <source>
        <dbReference type="SAM" id="MobiDB-lite"/>
    </source>
</evidence>
<dbReference type="InterPro" id="IPR006600">
    <property type="entry name" value="HTH_CenpB_DNA-bd_dom"/>
</dbReference>
<organism evidence="6 7">
    <name type="scientific">Ditylenchus destructor</name>
    <dbReference type="NCBI Taxonomy" id="166010"/>
    <lineage>
        <taxon>Eukaryota</taxon>
        <taxon>Metazoa</taxon>
        <taxon>Ecdysozoa</taxon>
        <taxon>Nematoda</taxon>
        <taxon>Chromadorea</taxon>
        <taxon>Rhabditida</taxon>
        <taxon>Tylenchina</taxon>
        <taxon>Tylenchomorpha</taxon>
        <taxon>Sphaerularioidea</taxon>
        <taxon>Anguinidae</taxon>
        <taxon>Anguininae</taxon>
        <taxon>Ditylenchus</taxon>
    </lineage>
</organism>
<protein>
    <submittedName>
        <fullName evidence="6">Brinker DNA-binding domain-containing protein</fullName>
    </submittedName>
</protein>
<dbReference type="Gene3D" id="1.10.10.60">
    <property type="entry name" value="Homeodomain-like"/>
    <property type="match status" value="1"/>
</dbReference>
<sequence>MDIAAETSTIPARESRNLEAAGKSKAPRKSYTIARKLEVVDFVRKNSIHSAAKKYNLDRNTIRPWLENEKQLRITEASMVRDGKKKNLSGAGPPLKDDMFDKRLAAWVRDNRRIGIKVTRSMMVEQAQKMYQPVFGPGIDTTFNAPDVSWNMPFKQHIQREYNNWMLAADREWTVKGNPRAPGMEVYLGWISNAWESLTREAIQKSFKTCGITNNPDGSEDHMIHCLRPEGSIPLGQDLLRKARLEKDVEVIIPEEPDEDEDLNNGYKSDENLA</sequence>
<dbReference type="AlphaFoldDB" id="A0AAD4MJD5"/>
<evidence type="ECO:0000313" key="7">
    <source>
        <dbReference type="Proteomes" id="UP001201812"/>
    </source>
</evidence>
<evidence type="ECO:0000259" key="5">
    <source>
        <dbReference type="Pfam" id="PF09607"/>
    </source>
</evidence>
<dbReference type="Pfam" id="PF09607">
    <property type="entry name" value="BrkDBD"/>
    <property type="match status" value="1"/>
</dbReference>
<dbReference type="GO" id="GO:0005634">
    <property type="term" value="C:nucleus"/>
    <property type="evidence" value="ECO:0007669"/>
    <property type="project" value="UniProtKB-SubCell"/>
</dbReference>
<proteinExistence type="predicted"/>
<dbReference type="EMBL" id="JAKKPZ010000340">
    <property type="protein sequence ID" value="KAI1696239.1"/>
    <property type="molecule type" value="Genomic_DNA"/>
</dbReference>
<accession>A0AAD4MJD5</accession>
<evidence type="ECO:0000313" key="6">
    <source>
        <dbReference type="EMBL" id="KAI1696239.1"/>
    </source>
</evidence>
<keyword evidence="2 6" id="KW-0238">DNA-binding</keyword>
<feature type="compositionally biased region" description="Acidic residues" evidence="3">
    <location>
        <begin position="253"/>
        <end position="263"/>
    </location>
</feature>
<evidence type="ECO:0000256" key="2">
    <source>
        <dbReference type="ARBA" id="ARBA00023125"/>
    </source>
</evidence>
<dbReference type="Proteomes" id="UP001201812">
    <property type="component" value="Unassembled WGS sequence"/>
</dbReference>
<feature type="region of interest" description="Disordered" evidence="3">
    <location>
        <begin position="253"/>
        <end position="274"/>
    </location>
</feature>
<dbReference type="Pfam" id="PF03221">
    <property type="entry name" value="HTH_Tnp_Tc5"/>
    <property type="match status" value="1"/>
</dbReference>
<dbReference type="SUPFAM" id="SSF46689">
    <property type="entry name" value="Homeodomain-like"/>
    <property type="match status" value="1"/>
</dbReference>
<comment type="subcellular location">
    <subcellularLocation>
        <location evidence="1">Nucleus</location>
    </subcellularLocation>
</comment>
<keyword evidence="7" id="KW-1185">Reference proteome</keyword>
<evidence type="ECO:0000256" key="1">
    <source>
        <dbReference type="ARBA" id="ARBA00004123"/>
    </source>
</evidence>
<dbReference type="InterPro" id="IPR018586">
    <property type="entry name" value="Brinker_DNA-bd"/>
</dbReference>
<gene>
    <name evidence="6" type="ORF">DdX_19146</name>
</gene>
<reference evidence="6" key="1">
    <citation type="submission" date="2022-01" db="EMBL/GenBank/DDBJ databases">
        <title>Genome Sequence Resource for Two Populations of Ditylenchus destructor, the Migratory Endoparasitic Phytonematode.</title>
        <authorList>
            <person name="Zhang H."/>
            <person name="Lin R."/>
            <person name="Xie B."/>
        </authorList>
    </citation>
    <scope>NUCLEOTIDE SEQUENCE</scope>
    <source>
        <strain evidence="6">BazhouSP</strain>
    </source>
</reference>
<name>A0AAD4MJD5_9BILA</name>
<evidence type="ECO:0000259" key="4">
    <source>
        <dbReference type="Pfam" id="PF03221"/>
    </source>
</evidence>
<feature type="domain" description="HTH CENPB-type" evidence="4">
    <location>
        <begin position="100"/>
        <end position="132"/>
    </location>
</feature>
<feature type="domain" description="Brinker DNA-binding" evidence="5">
    <location>
        <begin position="28"/>
        <end position="77"/>
    </location>
</feature>
<dbReference type="GO" id="GO:0003677">
    <property type="term" value="F:DNA binding"/>
    <property type="evidence" value="ECO:0007669"/>
    <property type="project" value="UniProtKB-KW"/>
</dbReference>
<dbReference type="InterPro" id="IPR009057">
    <property type="entry name" value="Homeodomain-like_sf"/>
</dbReference>
<feature type="compositionally biased region" description="Polar residues" evidence="3">
    <location>
        <begin position="1"/>
        <end position="10"/>
    </location>
</feature>
<comment type="caution">
    <text evidence="6">The sequence shown here is derived from an EMBL/GenBank/DDBJ whole genome shotgun (WGS) entry which is preliminary data.</text>
</comment>